<sequence length="66" mass="7060">MGVGLADFALVSFGVGLMTGIACRNPPERASLQPRQRGDYTRLPQVDAIIAKAWLGGWDPLTYAAV</sequence>
<dbReference type="EMBL" id="BSNJ01000003">
    <property type="protein sequence ID" value="GLQ20634.1"/>
    <property type="molecule type" value="Genomic_DNA"/>
</dbReference>
<reference evidence="1" key="1">
    <citation type="journal article" date="2014" name="Int. J. Syst. Evol. Microbiol.">
        <title>Complete genome of a new Firmicutes species belonging to the dominant human colonic microbiota ('Ruminococcus bicirculans') reveals two chromosomes and a selective capacity to utilize plant glucans.</title>
        <authorList>
            <consortium name="NISC Comparative Sequencing Program"/>
            <person name="Wegmann U."/>
            <person name="Louis P."/>
            <person name="Goesmann A."/>
            <person name="Henrissat B."/>
            <person name="Duncan S.H."/>
            <person name="Flint H.J."/>
        </authorList>
    </citation>
    <scope>NUCLEOTIDE SEQUENCE</scope>
    <source>
        <strain evidence="1">NBRC 108216</strain>
    </source>
</reference>
<dbReference type="Proteomes" id="UP001161390">
    <property type="component" value="Unassembled WGS sequence"/>
</dbReference>
<gene>
    <name evidence="1" type="ORF">GCM10007854_15890</name>
</gene>
<reference evidence="1" key="2">
    <citation type="submission" date="2023-01" db="EMBL/GenBank/DDBJ databases">
        <title>Draft genome sequence of Algimonas porphyrae strain NBRC 108216.</title>
        <authorList>
            <person name="Sun Q."/>
            <person name="Mori K."/>
        </authorList>
    </citation>
    <scope>NUCLEOTIDE SEQUENCE</scope>
    <source>
        <strain evidence="1">NBRC 108216</strain>
    </source>
</reference>
<organism evidence="1 2">
    <name type="scientific">Algimonas porphyrae</name>
    <dbReference type="NCBI Taxonomy" id="1128113"/>
    <lineage>
        <taxon>Bacteria</taxon>
        <taxon>Pseudomonadati</taxon>
        <taxon>Pseudomonadota</taxon>
        <taxon>Alphaproteobacteria</taxon>
        <taxon>Maricaulales</taxon>
        <taxon>Robiginitomaculaceae</taxon>
        <taxon>Algimonas</taxon>
    </lineage>
</organism>
<evidence type="ECO:0000313" key="2">
    <source>
        <dbReference type="Proteomes" id="UP001161390"/>
    </source>
</evidence>
<name>A0ABQ5V0D9_9PROT</name>
<keyword evidence="2" id="KW-1185">Reference proteome</keyword>
<comment type="caution">
    <text evidence="1">The sequence shown here is derived from an EMBL/GenBank/DDBJ whole genome shotgun (WGS) entry which is preliminary data.</text>
</comment>
<proteinExistence type="predicted"/>
<protein>
    <submittedName>
        <fullName evidence="1">Uncharacterized protein</fullName>
    </submittedName>
</protein>
<evidence type="ECO:0000313" key="1">
    <source>
        <dbReference type="EMBL" id="GLQ20634.1"/>
    </source>
</evidence>
<accession>A0ABQ5V0D9</accession>